<dbReference type="Pfam" id="PF00899">
    <property type="entry name" value="ThiF"/>
    <property type="match status" value="1"/>
</dbReference>
<dbReference type="AlphaFoldDB" id="F6DIW7"/>
<dbReference type="InterPro" id="IPR045886">
    <property type="entry name" value="ThiF/MoeB/HesA"/>
</dbReference>
<proteinExistence type="predicted"/>
<dbReference type="SUPFAM" id="SSF69572">
    <property type="entry name" value="Activating enzymes of the ubiquitin-like proteins"/>
    <property type="match status" value="1"/>
</dbReference>
<evidence type="ECO:0000259" key="1">
    <source>
        <dbReference type="Pfam" id="PF00899"/>
    </source>
</evidence>
<gene>
    <name evidence="2" type="ordered locus">Ththe16_1973</name>
</gene>
<dbReference type="Gene3D" id="3.40.50.720">
    <property type="entry name" value="NAD(P)-binding Rossmann-like Domain"/>
    <property type="match status" value="1"/>
</dbReference>
<name>F6DIW7_THETG</name>
<dbReference type="GO" id="GO:0061503">
    <property type="term" value="F:tRNA threonylcarbamoyladenosine dehydratase"/>
    <property type="evidence" value="ECO:0007669"/>
    <property type="project" value="TreeGrafter"/>
</dbReference>
<geneLocation type="plasmid" evidence="2 3">
    <name>pTHTHE1601</name>
</geneLocation>
<reference evidence="2" key="1">
    <citation type="submission" date="2011-05" db="EMBL/GenBank/DDBJ databases">
        <title>Complete sequence of plasmid of Thermus thermophilus SG0.5JP17-16.</title>
        <authorList>
            <consortium name="US DOE Joint Genome Institute"/>
            <person name="Lucas S."/>
            <person name="Han J."/>
            <person name="Lapidus A."/>
            <person name="Cheng J.-F."/>
            <person name="Goodwin L."/>
            <person name="Pitluck S."/>
            <person name="Peters L."/>
            <person name="Mikhailova N."/>
            <person name="Teshima H."/>
            <person name="Han C."/>
            <person name="Tapia R."/>
            <person name="Land M."/>
            <person name="Hauser L."/>
            <person name="Kyrpides N."/>
            <person name="Ivanova N."/>
            <person name="Pagani I."/>
            <person name="Allgaier M."/>
            <person name="Hugenholtz P."/>
            <person name="Singer S."/>
            <person name="Gladden J."/>
            <person name="Woyke T."/>
        </authorList>
    </citation>
    <scope>NUCLEOTIDE SEQUENCE</scope>
    <source>
        <strain evidence="2">SG0.5JP17-16</strain>
        <plasmid evidence="2">pTHTHE1601</plasmid>
    </source>
</reference>
<dbReference type="InterPro" id="IPR000594">
    <property type="entry name" value="ThiF_NAD_FAD-bd"/>
</dbReference>
<dbReference type="InterPro" id="IPR035985">
    <property type="entry name" value="Ubiquitin-activating_enz"/>
</dbReference>
<sequence length="374" mass="41376">MSQLTNRLVKLQGEWRFYLSRNANGVELVAPLKRKRLLLSGLDSNAVLAVLWELSAGVPEDNLIGHLAQVSGLGSHSLQQLLGKLNSYDALLYTTEPIGLQDSGSQYDRQIRYFEAFATNERSAFAMNDNLQKRRVVIVGLGGYGTWLAMMAARMGIRHIIGIDFDHVELSNLNRQVLFTQQDVGRPKTEACAEAIAQIDPNVRFEGHNARINSPLDLISYLEGADLVFNSFGYSPPDFPANSVFQSISQAALVANVPCLHLGGSWIGPLTVPGETPCIECLFKNEKVADIARASFPHIDRPVPSIAPRMAITTGLAVWEAVRFLSKLDEPPSLRNLIILDLHNYTRHALLPIERSEECKLCGPIRKARRSEAP</sequence>
<evidence type="ECO:0000313" key="3">
    <source>
        <dbReference type="Proteomes" id="UP000009233"/>
    </source>
</evidence>
<dbReference type="RefSeq" id="WP_014510990.1">
    <property type="nucleotide sequence ID" value="NC_017273.1"/>
</dbReference>
<accession>F6DIW7</accession>
<feature type="domain" description="THIF-type NAD/FAD binding fold" evidence="1">
    <location>
        <begin position="107"/>
        <end position="360"/>
    </location>
</feature>
<dbReference type="EMBL" id="CP002778">
    <property type="protein sequence ID" value="AEG34364.1"/>
    <property type="molecule type" value="Genomic_DNA"/>
</dbReference>
<dbReference type="PANTHER" id="PTHR43267">
    <property type="entry name" value="TRNA THREONYLCARBAMOYLADENOSINE DEHYDRATASE"/>
    <property type="match status" value="1"/>
</dbReference>
<evidence type="ECO:0000313" key="2">
    <source>
        <dbReference type="EMBL" id="AEG34364.1"/>
    </source>
</evidence>
<keyword evidence="2" id="KW-0614">Plasmid</keyword>
<organism evidence="2 3">
    <name type="scientific">Thermus thermophilus (strain SG0.5JP17-16)</name>
    <dbReference type="NCBI Taxonomy" id="762633"/>
    <lineage>
        <taxon>Bacteria</taxon>
        <taxon>Thermotogati</taxon>
        <taxon>Deinococcota</taxon>
        <taxon>Deinococci</taxon>
        <taxon>Thermales</taxon>
        <taxon>Thermaceae</taxon>
        <taxon>Thermus</taxon>
    </lineage>
</organism>
<dbReference type="GO" id="GO:0061504">
    <property type="term" value="P:cyclic threonylcarbamoyladenosine biosynthetic process"/>
    <property type="evidence" value="ECO:0007669"/>
    <property type="project" value="TreeGrafter"/>
</dbReference>
<dbReference type="KEGG" id="tts:Ththe16_1973"/>
<dbReference type="HOGENOM" id="CLU_775659_0_0_0"/>
<dbReference type="PANTHER" id="PTHR43267:SF3">
    <property type="entry name" value="THIF PROTEIN"/>
    <property type="match status" value="1"/>
</dbReference>
<protein>
    <submittedName>
        <fullName evidence="2">UBA/THIF-type NAD/FAD binding protein</fullName>
    </submittedName>
</protein>
<dbReference type="Proteomes" id="UP000009233">
    <property type="component" value="Plasmid pTHTHE1601"/>
</dbReference>
<dbReference type="GO" id="GO:0008641">
    <property type="term" value="F:ubiquitin-like modifier activating enzyme activity"/>
    <property type="evidence" value="ECO:0007669"/>
    <property type="project" value="InterPro"/>
</dbReference>